<dbReference type="PANTHER" id="PTHR43744">
    <property type="entry name" value="ABC TRANSPORTER PERMEASE PROTEIN MG189-RELATED-RELATED"/>
    <property type="match status" value="1"/>
</dbReference>
<keyword evidence="6 7" id="KW-0472">Membrane</keyword>
<reference evidence="9" key="1">
    <citation type="submission" date="2018-05" db="EMBL/GenBank/DDBJ databases">
        <authorList>
            <person name="Lanie J.A."/>
            <person name="Ng W.-L."/>
            <person name="Kazmierczak K.M."/>
            <person name="Andrzejewski T.M."/>
            <person name="Davidsen T.M."/>
            <person name="Wayne K.J."/>
            <person name="Tettelin H."/>
            <person name="Glass J.I."/>
            <person name="Rusch D."/>
            <person name="Podicherti R."/>
            <person name="Tsui H.-C.T."/>
            <person name="Winkler M.E."/>
        </authorList>
    </citation>
    <scope>NUCLEOTIDE SEQUENCE</scope>
</reference>
<proteinExistence type="predicted"/>
<dbReference type="CDD" id="cd06261">
    <property type="entry name" value="TM_PBP2"/>
    <property type="match status" value="1"/>
</dbReference>
<dbReference type="SUPFAM" id="SSF161098">
    <property type="entry name" value="MetI-like"/>
    <property type="match status" value="1"/>
</dbReference>
<dbReference type="PROSITE" id="PS50928">
    <property type="entry name" value="ABC_TM1"/>
    <property type="match status" value="1"/>
</dbReference>
<evidence type="ECO:0000256" key="2">
    <source>
        <dbReference type="ARBA" id="ARBA00022448"/>
    </source>
</evidence>
<dbReference type="InterPro" id="IPR035906">
    <property type="entry name" value="MetI-like_sf"/>
</dbReference>
<dbReference type="PANTHER" id="PTHR43744:SF6">
    <property type="entry name" value="ABC TRANSPORTER PERMEASE PROTEIN YESQ-RELATED"/>
    <property type="match status" value="1"/>
</dbReference>
<dbReference type="GO" id="GO:0005886">
    <property type="term" value="C:plasma membrane"/>
    <property type="evidence" value="ECO:0007669"/>
    <property type="project" value="UniProtKB-SubCell"/>
</dbReference>
<feature type="transmembrane region" description="Helical" evidence="7">
    <location>
        <begin position="46"/>
        <end position="67"/>
    </location>
</feature>
<dbReference type="Gene3D" id="1.10.3720.10">
    <property type="entry name" value="MetI-like"/>
    <property type="match status" value="1"/>
</dbReference>
<evidence type="ECO:0000313" key="9">
    <source>
        <dbReference type="EMBL" id="SVA00229.1"/>
    </source>
</evidence>
<dbReference type="EMBL" id="UINC01002780">
    <property type="protein sequence ID" value="SVA00229.1"/>
    <property type="molecule type" value="Genomic_DNA"/>
</dbReference>
<evidence type="ECO:0000256" key="3">
    <source>
        <dbReference type="ARBA" id="ARBA00022475"/>
    </source>
</evidence>
<dbReference type="Pfam" id="PF00528">
    <property type="entry name" value="BPD_transp_1"/>
    <property type="match status" value="1"/>
</dbReference>
<dbReference type="GO" id="GO:0055085">
    <property type="term" value="P:transmembrane transport"/>
    <property type="evidence" value="ECO:0007669"/>
    <property type="project" value="InterPro"/>
</dbReference>
<evidence type="ECO:0000256" key="4">
    <source>
        <dbReference type="ARBA" id="ARBA00022692"/>
    </source>
</evidence>
<evidence type="ECO:0000256" key="6">
    <source>
        <dbReference type="ARBA" id="ARBA00023136"/>
    </source>
</evidence>
<dbReference type="AlphaFoldDB" id="A0A381S9S3"/>
<dbReference type="InterPro" id="IPR000515">
    <property type="entry name" value="MetI-like"/>
</dbReference>
<evidence type="ECO:0000259" key="8">
    <source>
        <dbReference type="PROSITE" id="PS50928"/>
    </source>
</evidence>
<comment type="subcellular location">
    <subcellularLocation>
        <location evidence="1">Cell membrane</location>
        <topology evidence="1">Multi-pass membrane protein</topology>
    </subcellularLocation>
</comment>
<protein>
    <recommendedName>
        <fullName evidence="8">ABC transmembrane type-1 domain-containing protein</fullName>
    </recommendedName>
</protein>
<feature type="domain" description="ABC transmembrane type-1" evidence="8">
    <location>
        <begin position="42"/>
        <end position="233"/>
    </location>
</feature>
<evidence type="ECO:0000256" key="5">
    <source>
        <dbReference type="ARBA" id="ARBA00022989"/>
    </source>
</evidence>
<keyword evidence="2" id="KW-0813">Transport</keyword>
<feature type="transmembrane region" description="Helical" evidence="7">
    <location>
        <begin position="212"/>
        <end position="233"/>
    </location>
</feature>
<feature type="transmembrane region" description="Helical" evidence="7">
    <location>
        <begin position="113"/>
        <end position="133"/>
    </location>
</feature>
<accession>A0A381S9S3</accession>
<feature type="transmembrane region" description="Helical" evidence="7">
    <location>
        <begin position="154"/>
        <end position="179"/>
    </location>
</feature>
<keyword evidence="4 7" id="KW-0812">Transmembrane</keyword>
<keyword evidence="5 7" id="KW-1133">Transmembrane helix</keyword>
<evidence type="ECO:0000256" key="1">
    <source>
        <dbReference type="ARBA" id="ARBA00004651"/>
    </source>
</evidence>
<gene>
    <name evidence="9" type="ORF">METZ01_LOCUS53083</name>
</gene>
<organism evidence="9">
    <name type="scientific">marine metagenome</name>
    <dbReference type="NCBI Taxonomy" id="408172"/>
    <lineage>
        <taxon>unclassified sequences</taxon>
        <taxon>metagenomes</taxon>
        <taxon>ecological metagenomes</taxon>
    </lineage>
</organism>
<evidence type="ECO:0000256" key="7">
    <source>
        <dbReference type="SAM" id="Phobius"/>
    </source>
</evidence>
<keyword evidence="3" id="KW-1003">Cell membrane</keyword>
<sequence length="248" mass="28313">MISTSLKDSNSIFSFPLKIIPDPVHWENYSTIWKSMPLVQYFKNSILITGLTIIGTVFSSALVAYGFSILEWKNRDKVFIFIIFTMMIPLQVIMVPVFVIFKQLGWLNTFKPLIVPAFLGGGAFNIFLFRQFFLNIPREIIDAAKMDGLSHFQIFKEIALPISKPVIATISILTFMFTWNDFMGPLIYLSDQIKGTLALGIMMFVGQHQTEWGELMAVSILMMLPMLIVFFVFQKYFIRGLMIGGSKS</sequence>
<feature type="transmembrane region" description="Helical" evidence="7">
    <location>
        <begin position="79"/>
        <end position="101"/>
    </location>
</feature>
<name>A0A381S9S3_9ZZZZ</name>